<dbReference type="Gene3D" id="1.10.340.20">
    <property type="entry name" value="Apc36109-like domain"/>
    <property type="match status" value="1"/>
</dbReference>
<evidence type="ECO:0000313" key="2">
    <source>
        <dbReference type="Proteomes" id="UP001556040"/>
    </source>
</evidence>
<organism evidence="1 2">
    <name type="scientific">Jeotgalibacillus marinus</name>
    <dbReference type="NCBI Taxonomy" id="86667"/>
    <lineage>
        <taxon>Bacteria</taxon>
        <taxon>Bacillati</taxon>
        <taxon>Bacillota</taxon>
        <taxon>Bacilli</taxon>
        <taxon>Bacillales</taxon>
        <taxon>Caryophanaceae</taxon>
        <taxon>Jeotgalibacillus</taxon>
    </lineage>
</organism>
<dbReference type="RefSeq" id="WP_367779498.1">
    <property type="nucleotide sequence ID" value="NZ_JBFMIA010000006.1"/>
</dbReference>
<dbReference type="Proteomes" id="UP001556040">
    <property type="component" value="Unassembled WGS sequence"/>
</dbReference>
<comment type="caution">
    <text evidence="1">The sequence shown here is derived from an EMBL/GenBank/DDBJ whole genome shotgun (WGS) entry which is preliminary data.</text>
</comment>
<accession>A0ABV3Q406</accession>
<dbReference type="EMBL" id="JBFMIA010000006">
    <property type="protein sequence ID" value="MEW9502014.1"/>
    <property type="molecule type" value="Genomic_DNA"/>
</dbReference>
<reference evidence="1 2" key="1">
    <citation type="journal article" date="1979" name="Int. J. Syst. Evol. Microbiol.">
        <title>Bacillus globisporus subsp. marinus subsp. nov.</title>
        <authorList>
            <person name="Liu H."/>
        </authorList>
    </citation>
    <scope>NUCLEOTIDE SEQUENCE [LARGE SCALE GENOMIC DNA]</scope>
    <source>
        <strain evidence="1 2">DSM 1297</strain>
    </source>
</reference>
<dbReference type="InterPro" id="IPR023162">
    <property type="entry name" value="Apc36109-like_dom_sf"/>
</dbReference>
<dbReference type="SUPFAM" id="SSF116922">
    <property type="entry name" value="YugE-like"/>
    <property type="match status" value="1"/>
</dbReference>
<name>A0ABV3Q406_9BACL</name>
<protein>
    <submittedName>
        <fullName evidence="1">DUF1871 family protein</fullName>
    </submittedName>
</protein>
<gene>
    <name evidence="1" type="ORF">AB1471_09395</name>
</gene>
<keyword evidence="2" id="KW-1185">Reference proteome</keyword>
<dbReference type="Pfam" id="PF08958">
    <property type="entry name" value="DUF1871"/>
    <property type="match status" value="1"/>
</dbReference>
<evidence type="ECO:0000313" key="1">
    <source>
        <dbReference type="EMBL" id="MEW9502014.1"/>
    </source>
</evidence>
<proteinExistence type="predicted"/>
<sequence>MDIKEMNLKLIAILQEWDPFNVGEEAYDTEIVDVVQAIHNLHHPSDLAKRIQTIYEFSYEQWIPLQDCTKISYKLLAVKMDAVCSL</sequence>
<dbReference type="InterPro" id="IPR015053">
    <property type="entry name" value="DUF1871"/>
</dbReference>